<dbReference type="EMBL" id="JANBUO010002369">
    <property type="protein sequence ID" value="KAJ2794896.1"/>
    <property type="molecule type" value="Genomic_DNA"/>
</dbReference>
<accession>A0A9W8LQ71</accession>
<comment type="caution">
    <text evidence="1">The sequence shown here is derived from an EMBL/GenBank/DDBJ whole genome shotgun (WGS) entry which is preliminary data.</text>
</comment>
<proteinExistence type="predicted"/>
<organism evidence="1 2">
    <name type="scientific">Coemansia guatemalensis</name>
    <dbReference type="NCBI Taxonomy" id="2761395"/>
    <lineage>
        <taxon>Eukaryota</taxon>
        <taxon>Fungi</taxon>
        <taxon>Fungi incertae sedis</taxon>
        <taxon>Zoopagomycota</taxon>
        <taxon>Kickxellomycotina</taxon>
        <taxon>Kickxellomycetes</taxon>
        <taxon>Kickxellales</taxon>
        <taxon>Kickxellaceae</taxon>
        <taxon>Coemansia</taxon>
    </lineage>
</organism>
<evidence type="ECO:0000313" key="1">
    <source>
        <dbReference type="EMBL" id="KAJ2794896.1"/>
    </source>
</evidence>
<protein>
    <submittedName>
        <fullName evidence="1">Uncharacterized protein</fullName>
    </submittedName>
</protein>
<dbReference type="AlphaFoldDB" id="A0A9W8LQ71"/>
<reference evidence="1" key="1">
    <citation type="submission" date="2022-07" db="EMBL/GenBank/DDBJ databases">
        <title>Phylogenomic reconstructions and comparative analyses of Kickxellomycotina fungi.</title>
        <authorList>
            <person name="Reynolds N.K."/>
            <person name="Stajich J.E."/>
            <person name="Barry K."/>
            <person name="Grigoriev I.V."/>
            <person name="Crous P."/>
            <person name="Smith M.E."/>
        </authorList>
    </citation>
    <scope>NUCLEOTIDE SEQUENCE</scope>
    <source>
        <strain evidence="1">NRRL 1565</strain>
    </source>
</reference>
<gene>
    <name evidence="1" type="ORF">H4R20_006071</name>
</gene>
<keyword evidence="2" id="KW-1185">Reference proteome</keyword>
<name>A0A9W8LQ71_9FUNG</name>
<evidence type="ECO:0000313" key="2">
    <source>
        <dbReference type="Proteomes" id="UP001140094"/>
    </source>
</evidence>
<sequence>WSPDEVFSPIDSGSLSVREASPILDGSDDTDPCDSIVDSSILSAGQKKPGNMHFPAAKF</sequence>
<dbReference type="Proteomes" id="UP001140094">
    <property type="component" value="Unassembled WGS sequence"/>
</dbReference>
<feature type="non-terminal residue" evidence="1">
    <location>
        <position position="1"/>
    </location>
</feature>